<organism evidence="1">
    <name type="scientific">viral metagenome</name>
    <dbReference type="NCBI Taxonomy" id="1070528"/>
    <lineage>
        <taxon>unclassified sequences</taxon>
        <taxon>metagenomes</taxon>
        <taxon>organismal metagenomes</taxon>
    </lineage>
</organism>
<dbReference type="AlphaFoldDB" id="A0A6M3L0A5"/>
<dbReference type="EMBL" id="MT142732">
    <property type="protein sequence ID" value="QJA87789.1"/>
    <property type="molecule type" value="Genomic_DNA"/>
</dbReference>
<name>A0A6M3L0A5_9ZZZZ</name>
<accession>A0A6M3L0A5</accession>
<proteinExistence type="predicted"/>
<evidence type="ECO:0000313" key="1">
    <source>
        <dbReference type="EMBL" id="QJA87789.1"/>
    </source>
</evidence>
<sequence length="125" mass="13253">MKKLILILLLCLMASPAFAYRIDSVQIEKNLGGSSIYSGQNTITSGTSVQLSYSSDARKVLLKPSADTRQQIYIGGSAVTASNGLELVTDTVCTIDCDAATDIYAIINDDVDPGAATLTYLVIVE</sequence>
<reference evidence="1" key="1">
    <citation type="submission" date="2020-03" db="EMBL/GenBank/DDBJ databases">
        <title>The deep terrestrial virosphere.</title>
        <authorList>
            <person name="Holmfeldt K."/>
            <person name="Nilsson E."/>
            <person name="Simone D."/>
            <person name="Lopez-Fernandez M."/>
            <person name="Wu X."/>
            <person name="de Brujin I."/>
            <person name="Lundin D."/>
            <person name="Andersson A."/>
            <person name="Bertilsson S."/>
            <person name="Dopson M."/>
        </authorList>
    </citation>
    <scope>NUCLEOTIDE SEQUENCE</scope>
    <source>
        <strain evidence="1">MM415B02895</strain>
    </source>
</reference>
<protein>
    <submittedName>
        <fullName evidence="1">Uncharacterized protein</fullName>
    </submittedName>
</protein>
<gene>
    <name evidence="1" type="ORF">MM415B02895_0011</name>
</gene>